<dbReference type="InterPro" id="IPR052037">
    <property type="entry name" value="LPS_export_LptA"/>
</dbReference>
<evidence type="ECO:0000256" key="1">
    <source>
        <dbReference type="ARBA" id="ARBA00022448"/>
    </source>
</evidence>
<keyword evidence="2" id="KW-0732">Signal</keyword>
<dbReference type="KEGG" id="suln:FJR47_05050"/>
<evidence type="ECO:0000256" key="3">
    <source>
        <dbReference type="ARBA" id="ARBA00022764"/>
    </source>
</evidence>
<evidence type="ECO:0000313" key="5">
    <source>
        <dbReference type="EMBL" id="QFR43301.1"/>
    </source>
</evidence>
<dbReference type="PANTHER" id="PTHR36504:SF1">
    <property type="entry name" value="LIPOPOLYSACCHARIDE EXPORT SYSTEM PROTEIN LPTA"/>
    <property type="match status" value="1"/>
</dbReference>
<dbReference type="AlphaFoldDB" id="A0AAJ4A3M3"/>
<dbReference type="RefSeq" id="WP_152299364.1">
    <property type="nucleotide sequence ID" value="NZ_CP041166.1"/>
</dbReference>
<dbReference type="InterPro" id="IPR014340">
    <property type="entry name" value="LptA"/>
</dbReference>
<dbReference type="GO" id="GO:0015920">
    <property type="term" value="P:lipopolysaccharide transport"/>
    <property type="evidence" value="ECO:0007669"/>
    <property type="project" value="InterPro"/>
</dbReference>
<dbReference type="PANTHER" id="PTHR36504">
    <property type="entry name" value="LIPOPOLYSACCHARIDE EXPORT SYSTEM PROTEIN LPTA"/>
    <property type="match status" value="1"/>
</dbReference>
<gene>
    <name evidence="5" type="primary">lptA</name>
    <name evidence="5" type="ORF">FJR47_05050</name>
</gene>
<dbReference type="GO" id="GO:0017089">
    <property type="term" value="F:glycolipid transfer activity"/>
    <property type="evidence" value="ECO:0007669"/>
    <property type="project" value="TreeGrafter"/>
</dbReference>
<name>A0AAJ4A3M3_9BACT</name>
<reference evidence="6" key="1">
    <citation type="submission" date="2019-06" db="EMBL/GenBank/DDBJ databases">
        <title>Sulfurimonas gotlandica sp. nov., a chemoautotrophic and psychrotolerant epsilonproteobacterium isolated from a pelagic redoxcline, and an emended description of the genus Sulfurimonas.</title>
        <authorList>
            <person name="Wang S."/>
            <person name="Jiang L."/>
            <person name="Shao Z."/>
        </authorList>
    </citation>
    <scope>NUCLEOTIDE SEQUENCE [LARGE SCALE GENOMIC DNA]</scope>
    <source>
        <strain evidence="6">1-1N</strain>
    </source>
</reference>
<keyword evidence="3" id="KW-0574">Periplasm</keyword>
<keyword evidence="6" id="KW-1185">Reference proteome</keyword>
<dbReference type="Proteomes" id="UP000326061">
    <property type="component" value="Chromosome"/>
</dbReference>
<dbReference type="Pfam" id="PF03968">
    <property type="entry name" value="LptD_N"/>
    <property type="match status" value="1"/>
</dbReference>
<dbReference type="GO" id="GO:0009279">
    <property type="term" value="C:cell outer membrane"/>
    <property type="evidence" value="ECO:0007669"/>
    <property type="project" value="TreeGrafter"/>
</dbReference>
<dbReference type="GO" id="GO:0030288">
    <property type="term" value="C:outer membrane-bounded periplasmic space"/>
    <property type="evidence" value="ECO:0007669"/>
    <property type="project" value="TreeGrafter"/>
</dbReference>
<evidence type="ECO:0000313" key="6">
    <source>
        <dbReference type="Proteomes" id="UP000326061"/>
    </source>
</evidence>
<sequence>MKKIIFLTIFLTTALFSLELKVKANSFNADQKTGVSVFEGDVNVIRGNDELNASKVTIYTNTNQEPTKFIAEGNASFSIQTLEGALYKGKAQKVVYLPQEKEYYFFKEVHLKQIDEKKEISGEEVILKTIEGKAYAKGAEKEPVIMIFDMPENKKKSEE</sequence>
<protein>
    <submittedName>
        <fullName evidence="5">Lipopolysaccharide transport periplasmic protein LptA</fullName>
    </submittedName>
</protein>
<evidence type="ECO:0000259" key="4">
    <source>
        <dbReference type="Pfam" id="PF03968"/>
    </source>
</evidence>
<accession>A0AAJ4A3M3</accession>
<dbReference type="GO" id="GO:0001530">
    <property type="term" value="F:lipopolysaccharide binding"/>
    <property type="evidence" value="ECO:0007669"/>
    <property type="project" value="InterPro"/>
</dbReference>
<keyword evidence="1" id="KW-0813">Transport</keyword>
<evidence type="ECO:0000256" key="2">
    <source>
        <dbReference type="ARBA" id="ARBA00022729"/>
    </source>
</evidence>
<dbReference type="Gene3D" id="2.60.450.10">
    <property type="entry name" value="Lipopolysaccharide (LPS) transport protein A like domain"/>
    <property type="match status" value="1"/>
</dbReference>
<dbReference type="NCBIfam" id="TIGR03002">
    <property type="entry name" value="outer_YhbN_LptA"/>
    <property type="match status" value="1"/>
</dbReference>
<dbReference type="InterPro" id="IPR005653">
    <property type="entry name" value="OstA-like_N"/>
</dbReference>
<dbReference type="EMBL" id="CP041166">
    <property type="protein sequence ID" value="QFR43301.1"/>
    <property type="molecule type" value="Genomic_DNA"/>
</dbReference>
<proteinExistence type="predicted"/>
<feature type="domain" description="Organic solvent tolerance-like N-terminal" evidence="4">
    <location>
        <begin position="21"/>
        <end position="132"/>
    </location>
</feature>
<organism evidence="5 6">
    <name type="scientific">Sulfurimonas xiamenensis</name>
    <dbReference type="NCBI Taxonomy" id="2590021"/>
    <lineage>
        <taxon>Bacteria</taxon>
        <taxon>Pseudomonadati</taxon>
        <taxon>Campylobacterota</taxon>
        <taxon>Epsilonproteobacteria</taxon>
        <taxon>Campylobacterales</taxon>
        <taxon>Sulfurimonadaceae</taxon>
        <taxon>Sulfurimonas</taxon>
    </lineage>
</organism>